<protein>
    <recommendedName>
        <fullName evidence="4">Lipoprotein</fullName>
    </recommendedName>
</protein>
<dbReference type="AlphaFoldDB" id="W9GAT6"/>
<evidence type="ECO:0000256" key="1">
    <source>
        <dbReference type="SAM" id="SignalP"/>
    </source>
</evidence>
<gene>
    <name evidence="2" type="ORF">N865_19005</name>
</gene>
<dbReference type="eggNOG" id="COG4315">
    <property type="taxonomic scope" value="Bacteria"/>
</dbReference>
<proteinExistence type="predicted"/>
<keyword evidence="1" id="KW-0732">Signal</keyword>
<reference evidence="2 3" key="1">
    <citation type="submission" date="2013-08" db="EMBL/GenBank/DDBJ databases">
        <title>Intrasporangium oryzae NRRL B-24470.</title>
        <authorList>
            <person name="Liu H."/>
            <person name="Wang G."/>
        </authorList>
    </citation>
    <scope>NUCLEOTIDE SEQUENCE [LARGE SCALE GENOMIC DNA]</scope>
    <source>
        <strain evidence="2 3">NRRL B-24470</strain>
    </source>
</reference>
<dbReference type="RefSeq" id="WP_034800972.1">
    <property type="nucleotide sequence ID" value="NZ_AWSA01000003.1"/>
</dbReference>
<name>W9GAT6_9MICO</name>
<dbReference type="Pfam" id="PF03640">
    <property type="entry name" value="Lipoprotein_15"/>
    <property type="match status" value="2"/>
</dbReference>
<dbReference type="InterPro" id="IPR005297">
    <property type="entry name" value="Lipoprotein_repeat"/>
</dbReference>
<evidence type="ECO:0008006" key="4">
    <source>
        <dbReference type="Google" id="ProtNLM"/>
    </source>
</evidence>
<dbReference type="GO" id="GO:0043448">
    <property type="term" value="P:alkane catabolic process"/>
    <property type="evidence" value="ECO:0007669"/>
    <property type="project" value="TreeGrafter"/>
</dbReference>
<dbReference type="PROSITE" id="PS51257">
    <property type="entry name" value="PROKAR_LIPOPROTEIN"/>
    <property type="match status" value="1"/>
</dbReference>
<feature type="signal peptide" evidence="1">
    <location>
        <begin position="1"/>
        <end position="33"/>
    </location>
</feature>
<comment type="caution">
    <text evidence="2">The sequence shown here is derived from an EMBL/GenBank/DDBJ whole genome shotgun (WGS) entry which is preliminary data.</text>
</comment>
<keyword evidence="3" id="KW-1185">Reference proteome</keyword>
<accession>W9GAT6</accession>
<dbReference type="STRING" id="1386089.N865_19005"/>
<dbReference type="PANTHER" id="PTHR39335:SF1">
    <property type="entry name" value="BLL4220 PROTEIN"/>
    <property type="match status" value="1"/>
</dbReference>
<evidence type="ECO:0000313" key="3">
    <source>
        <dbReference type="Proteomes" id="UP000019489"/>
    </source>
</evidence>
<dbReference type="EMBL" id="AWSA01000003">
    <property type="protein sequence ID" value="EWT03311.1"/>
    <property type="molecule type" value="Genomic_DNA"/>
</dbReference>
<feature type="chain" id="PRO_5004924242" description="Lipoprotein" evidence="1">
    <location>
        <begin position="34"/>
        <end position="179"/>
    </location>
</feature>
<dbReference type="OrthoDB" id="597632at2"/>
<dbReference type="PANTHER" id="PTHR39335">
    <property type="entry name" value="BLL4220 PROTEIN"/>
    <property type="match status" value="1"/>
</dbReference>
<evidence type="ECO:0000313" key="2">
    <source>
        <dbReference type="EMBL" id="EWT03311.1"/>
    </source>
</evidence>
<dbReference type="Proteomes" id="UP000019489">
    <property type="component" value="Unassembled WGS sequence"/>
</dbReference>
<organism evidence="2 3">
    <name type="scientific">Intrasporangium oryzae NRRL B-24470</name>
    <dbReference type="NCBI Taxonomy" id="1386089"/>
    <lineage>
        <taxon>Bacteria</taxon>
        <taxon>Bacillati</taxon>
        <taxon>Actinomycetota</taxon>
        <taxon>Actinomycetes</taxon>
        <taxon>Micrococcales</taxon>
        <taxon>Intrasporangiaceae</taxon>
        <taxon>Intrasporangium</taxon>
    </lineage>
</organism>
<sequence>MRPIRVLAPATAAVGLALFAACGSSSGSGYGSAATPAALNTAASSAAANASGEVTGLTTSTTALGTFVTDNRGMTLYVFDKDAKGATVSACTGGCLALWPVALAGSTMPTLTGVTGKVSTIPTPDGRKQLALDGRPLYHYVKDTTAGSTSGQGILGIWWVVDPTGGAIKNTSGGTRGGY</sequence>